<evidence type="ECO:0000259" key="3">
    <source>
        <dbReference type="PROSITE" id="PS51831"/>
    </source>
</evidence>
<dbReference type="GO" id="GO:0008832">
    <property type="term" value="F:dGTPase activity"/>
    <property type="evidence" value="ECO:0007669"/>
    <property type="project" value="TreeGrafter"/>
</dbReference>
<feature type="compositionally biased region" description="Basic and acidic residues" evidence="2">
    <location>
        <begin position="11"/>
        <end position="25"/>
    </location>
</feature>
<dbReference type="GO" id="GO:0006203">
    <property type="term" value="P:dGTP catabolic process"/>
    <property type="evidence" value="ECO:0007669"/>
    <property type="project" value="TreeGrafter"/>
</dbReference>
<dbReference type="NCBIfam" id="TIGR01353">
    <property type="entry name" value="dGTP_triPase"/>
    <property type="match status" value="1"/>
</dbReference>
<feature type="region of interest" description="Disordered" evidence="2">
    <location>
        <begin position="1"/>
        <end position="25"/>
    </location>
</feature>
<dbReference type="InterPro" id="IPR003607">
    <property type="entry name" value="HD/PDEase_dom"/>
</dbReference>
<dbReference type="SUPFAM" id="SSF109604">
    <property type="entry name" value="HD-domain/PDEase-like"/>
    <property type="match status" value="1"/>
</dbReference>
<evidence type="ECO:0000313" key="5">
    <source>
        <dbReference type="Proteomes" id="UP000269669"/>
    </source>
</evidence>
<dbReference type="Pfam" id="PF01966">
    <property type="entry name" value="HD"/>
    <property type="match status" value="1"/>
</dbReference>
<dbReference type="CDD" id="cd00077">
    <property type="entry name" value="HDc"/>
    <property type="match status" value="1"/>
</dbReference>
<feature type="domain" description="HD" evidence="3">
    <location>
        <begin position="60"/>
        <end position="227"/>
    </location>
</feature>
<dbReference type="InterPro" id="IPR006261">
    <property type="entry name" value="dGTPase"/>
</dbReference>
<dbReference type="Pfam" id="PF13286">
    <property type="entry name" value="HD_assoc"/>
    <property type="match status" value="1"/>
</dbReference>
<name>A0A428MP56_9BACT</name>
<dbReference type="SMART" id="SM00471">
    <property type="entry name" value="HDc"/>
    <property type="match status" value="1"/>
</dbReference>
<dbReference type="Proteomes" id="UP000269669">
    <property type="component" value="Unassembled WGS sequence"/>
</dbReference>
<dbReference type="Gene3D" id="1.10.3210.10">
    <property type="entry name" value="Hypothetical protein af1432"/>
    <property type="match status" value="2"/>
</dbReference>
<accession>A0A428MP56</accession>
<protein>
    <submittedName>
        <fullName evidence="4">dGTPase</fullName>
    </submittedName>
</protein>
<evidence type="ECO:0000256" key="1">
    <source>
        <dbReference type="ARBA" id="ARBA00022801"/>
    </source>
</evidence>
<dbReference type="InterPro" id="IPR050135">
    <property type="entry name" value="dGTPase-like"/>
</dbReference>
<dbReference type="AlphaFoldDB" id="A0A428MP56"/>
<evidence type="ECO:0000313" key="4">
    <source>
        <dbReference type="EMBL" id="RSL18708.1"/>
    </source>
</evidence>
<comment type="caution">
    <text evidence="4">The sequence shown here is derived from an EMBL/GenBank/DDBJ whole genome shotgun (WGS) entry which is preliminary data.</text>
</comment>
<dbReference type="InterPro" id="IPR006674">
    <property type="entry name" value="HD_domain"/>
</dbReference>
<keyword evidence="5" id="KW-1185">Reference proteome</keyword>
<organism evidence="4 5">
    <name type="scientific">Edaphobacter aggregans</name>
    <dbReference type="NCBI Taxonomy" id="570835"/>
    <lineage>
        <taxon>Bacteria</taxon>
        <taxon>Pseudomonadati</taxon>
        <taxon>Acidobacteriota</taxon>
        <taxon>Terriglobia</taxon>
        <taxon>Terriglobales</taxon>
        <taxon>Acidobacteriaceae</taxon>
        <taxon>Edaphobacter</taxon>
    </lineage>
</organism>
<dbReference type="PROSITE" id="PS51831">
    <property type="entry name" value="HD"/>
    <property type="match status" value="1"/>
</dbReference>
<reference evidence="4 5" key="1">
    <citation type="submission" date="2018-12" db="EMBL/GenBank/DDBJ databases">
        <title>Sequencing of bacterial isolates from soil warming experiment in Harvard Forest, Massachusetts, USA.</title>
        <authorList>
            <person name="Deangelis K."/>
        </authorList>
    </citation>
    <scope>NUCLEOTIDE SEQUENCE [LARGE SCALE GENOMIC DNA]</scope>
    <source>
        <strain evidence="4 5">EB153</strain>
    </source>
</reference>
<proteinExistence type="predicted"/>
<sequence>MHSRTTLYQRLHKEPGPHEGDDRSPFEEDRDIVLYSSAFKRLLSVTQVASASAGYLFHTRLTHSLQVAQVGQRLAEKLLKKQPELAQELGGLDASIVETACLAHDIGHPPFGHLAEDALDEKARSFGGFEGNAQSFRIVTQLGIRSLNYRGLNLTVGSLRGLLKYPWLYADRPSDPNHATGKKPKWGAYDCDRDAFVNVWGLDGSDRVVRRAPEAELMDWADDVTYSVHDVEDFFRAGLIPLHLLKSYGVSKGREPKNPLRRERKERERFFEYIVQNERKDKILTGLSVEEIAEIFDDLLIYAAFAFEQPYEGTREDHAHLRTFTSRLISRFINELQLRAPDGDGGSTVTKAVLAQQELAILKQLTWFYVIEAPALAMQHQAQDKIIRKLADIFLQEAHQEKPSGVLPIYYRELFRMPDMTDTEKSRAAIDLIAGMTESQATAVYQRIEGISLSSGIDKILV</sequence>
<evidence type="ECO:0000256" key="2">
    <source>
        <dbReference type="SAM" id="MobiDB-lite"/>
    </source>
</evidence>
<dbReference type="EMBL" id="RSDW01000001">
    <property type="protein sequence ID" value="RSL18708.1"/>
    <property type="molecule type" value="Genomic_DNA"/>
</dbReference>
<dbReference type="PANTHER" id="PTHR11373">
    <property type="entry name" value="DEOXYNUCLEOSIDE TRIPHOSPHATE TRIPHOSPHOHYDROLASE"/>
    <property type="match status" value="1"/>
</dbReference>
<gene>
    <name evidence="4" type="ORF">EDE15_4307</name>
</gene>
<keyword evidence="1" id="KW-0378">Hydrolase</keyword>
<dbReference type="InterPro" id="IPR026875">
    <property type="entry name" value="PHydrolase_assoc_dom"/>
</dbReference>
<dbReference type="PANTHER" id="PTHR11373:SF32">
    <property type="entry name" value="DEOXYGUANOSINETRIPHOSPHATE TRIPHOSPHOHYDROLASE"/>
    <property type="match status" value="1"/>
</dbReference>